<gene>
    <name evidence="1" type="ORF">SDC9_194265</name>
</gene>
<comment type="caution">
    <text evidence="1">The sequence shown here is derived from an EMBL/GenBank/DDBJ whole genome shotgun (WGS) entry which is preliminary data.</text>
</comment>
<dbReference type="AlphaFoldDB" id="A0A645I8E5"/>
<organism evidence="1">
    <name type="scientific">bioreactor metagenome</name>
    <dbReference type="NCBI Taxonomy" id="1076179"/>
    <lineage>
        <taxon>unclassified sequences</taxon>
        <taxon>metagenomes</taxon>
        <taxon>ecological metagenomes</taxon>
    </lineage>
</organism>
<reference evidence="1" key="1">
    <citation type="submission" date="2019-08" db="EMBL/GenBank/DDBJ databases">
        <authorList>
            <person name="Kucharzyk K."/>
            <person name="Murdoch R.W."/>
            <person name="Higgins S."/>
            <person name="Loffler F."/>
        </authorList>
    </citation>
    <scope>NUCLEOTIDE SEQUENCE</scope>
</reference>
<sequence>MLVVYFNRLQTVHSLDFFDNVFIYRVESIDSDYVARFSHSLGKRGAACHAVSVRNCKMDPGGRRI</sequence>
<protein>
    <submittedName>
        <fullName evidence="1">Uncharacterized protein</fullName>
    </submittedName>
</protein>
<name>A0A645I8E5_9ZZZZ</name>
<evidence type="ECO:0000313" key="1">
    <source>
        <dbReference type="EMBL" id="MPN46669.1"/>
    </source>
</evidence>
<dbReference type="EMBL" id="VSSQ01107537">
    <property type="protein sequence ID" value="MPN46669.1"/>
    <property type="molecule type" value="Genomic_DNA"/>
</dbReference>
<accession>A0A645I8E5</accession>
<proteinExistence type="predicted"/>